<feature type="region of interest" description="Disordered" evidence="1">
    <location>
        <begin position="323"/>
        <end position="353"/>
    </location>
</feature>
<name>A0A9D3WS23_9SAUR</name>
<dbReference type="AlphaFoldDB" id="A0A9D3WS23"/>
<feature type="region of interest" description="Disordered" evidence="1">
    <location>
        <begin position="1"/>
        <end position="39"/>
    </location>
</feature>
<comment type="caution">
    <text evidence="2">The sequence shown here is derived from an EMBL/GenBank/DDBJ whole genome shotgun (WGS) entry which is preliminary data.</text>
</comment>
<feature type="region of interest" description="Disordered" evidence="1">
    <location>
        <begin position="72"/>
        <end position="114"/>
    </location>
</feature>
<dbReference type="EMBL" id="JAHDVG010000487">
    <property type="protein sequence ID" value="KAH1166926.1"/>
    <property type="molecule type" value="Genomic_DNA"/>
</dbReference>
<protein>
    <submittedName>
        <fullName evidence="2">Uncharacterized protein</fullName>
    </submittedName>
</protein>
<feature type="region of interest" description="Disordered" evidence="1">
    <location>
        <begin position="397"/>
        <end position="417"/>
    </location>
</feature>
<feature type="compositionally biased region" description="Basic and acidic residues" evidence="1">
    <location>
        <begin position="160"/>
        <end position="172"/>
    </location>
</feature>
<proteinExistence type="predicted"/>
<accession>A0A9D3WS23</accession>
<dbReference type="Proteomes" id="UP000827986">
    <property type="component" value="Unassembled WGS sequence"/>
</dbReference>
<organism evidence="2 3">
    <name type="scientific">Mauremys mutica</name>
    <name type="common">yellowpond turtle</name>
    <dbReference type="NCBI Taxonomy" id="74926"/>
    <lineage>
        <taxon>Eukaryota</taxon>
        <taxon>Metazoa</taxon>
        <taxon>Chordata</taxon>
        <taxon>Craniata</taxon>
        <taxon>Vertebrata</taxon>
        <taxon>Euteleostomi</taxon>
        <taxon>Archelosauria</taxon>
        <taxon>Testudinata</taxon>
        <taxon>Testudines</taxon>
        <taxon>Cryptodira</taxon>
        <taxon>Durocryptodira</taxon>
        <taxon>Testudinoidea</taxon>
        <taxon>Geoemydidae</taxon>
        <taxon>Geoemydinae</taxon>
        <taxon>Mauremys</taxon>
    </lineage>
</organism>
<feature type="compositionally biased region" description="Polar residues" evidence="1">
    <location>
        <begin position="72"/>
        <end position="94"/>
    </location>
</feature>
<sequence>MTAALSGTGAHQDVASFFRPSSDNTEPELTKGTPCENKLNMNENIHCPLSSAEYNEPHTSGLQLAMLACNNGSEQPAEPTNPSNEKASLLNSAEPSRAKERRSPTNDSTGHGAEHLEMAPDLWKQSEMQRNRVQQMQSEGDSSSVNGLVLMNGLHTEFEPRKERDFDVKEVTETQGSTAPRRSDADLEERDSPSKELYSKLLSGVHLQTFLDSPEVLSAGDSEEQLRFAAGEAKQSCTEDDKEELQLKDIRDGFSSTFEKIVESDLMKGTYYSSLDSLDVLSLTDETDSCVSFEAPLTPLIQQRVKESPELLEQKLVAQQKGALQHMAAEKQEQAAAKPAEEDLGSPLRHSITSSRSENVLSRLSLKNIPNGFHIDGAEEDALKLINSISDASLKDTLSDSDSDMGSTEQLDHGSTDTLANGCKADSDAAKRLAKRLYHLEGFKRCDVARQLGKKAGCLRLPLLCMGGDPLQ</sequence>
<feature type="compositionally biased region" description="Basic and acidic residues" evidence="1">
    <location>
        <begin position="181"/>
        <end position="195"/>
    </location>
</feature>
<feature type="region of interest" description="Disordered" evidence="1">
    <location>
        <begin position="160"/>
        <end position="195"/>
    </location>
</feature>
<dbReference type="PANTHER" id="PTHR10663:SF329">
    <property type="entry name" value="PH AND SEC7 DOMAIN-CONTAINING PROTEIN 2"/>
    <property type="match status" value="1"/>
</dbReference>
<evidence type="ECO:0000313" key="3">
    <source>
        <dbReference type="Proteomes" id="UP000827986"/>
    </source>
</evidence>
<evidence type="ECO:0000256" key="1">
    <source>
        <dbReference type="SAM" id="MobiDB-lite"/>
    </source>
</evidence>
<keyword evidence="3" id="KW-1185">Reference proteome</keyword>
<reference evidence="2" key="1">
    <citation type="submission" date="2021-09" db="EMBL/GenBank/DDBJ databases">
        <title>The genome of Mauremys mutica provides insights into the evolution of semi-aquatic lifestyle.</title>
        <authorList>
            <person name="Gong S."/>
            <person name="Gao Y."/>
        </authorList>
    </citation>
    <scope>NUCLEOTIDE SEQUENCE</scope>
    <source>
        <strain evidence="2">MM-2020</strain>
        <tissue evidence="2">Muscle</tissue>
    </source>
</reference>
<dbReference type="PANTHER" id="PTHR10663">
    <property type="entry name" value="GUANYL-NUCLEOTIDE EXCHANGE FACTOR"/>
    <property type="match status" value="1"/>
</dbReference>
<gene>
    <name evidence="2" type="ORF">KIL84_016098</name>
</gene>
<evidence type="ECO:0000313" key="2">
    <source>
        <dbReference type="EMBL" id="KAH1166926.1"/>
    </source>
</evidence>